<proteinExistence type="predicted"/>
<evidence type="ECO:0000256" key="2">
    <source>
        <dbReference type="SAM" id="Phobius"/>
    </source>
</evidence>
<feature type="region of interest" description="Disordered" evidence="1">
    <location>
        <begin position="146"/>
        <end position="190"/>
    </location>
</feature>
<protein>
    <submittedName>
        <fullName evidence="3">Uncharacterized protein</fullName>
    </submittedName>
</protein>
<dbReference type="PANTHER" id="PTHR40623:SF1">
    <property type="match status" value="1"/>
</dbReference>
<gene>
    <name evidence="3" type="ORF">QTJ16_005861</name>
</gene>
<name>A0AAD9SU68_9HELO</name>
<keyword evidence="2" id="KW-0472">Membrane</keyword>
<feature type="region of interest" description="Disordered" evidence="1">
    <location>
        <begin position="291"/>
        <end position="319"/>
    </location>
</feature>
<evidence type="ECO:0000256" key="1">
    <source>
        <dbReference type="SAM" id="MobiDB-lite"/>
    </source>
</evidence>
<dbReference type="Proteomes" id="UP001285354">
    <property type="component" value="Unassembled WGS sequence"/>
</dbReference>
<feature type="compositionally biased region" description="Polar residues" evidence="1">
    <location>
        <begin position="240"/>
        <end position="249"/>
    </location>
</feature>
<dbReference type="PANTHER" id="PTHR40623">
    <property type="entry name" value="INTEGRAL MEMBRANE PROTEIN"/>
    <property type="match status" value="1"/>
</dbReference>
<feature type="compositionally biased region" description="Low complexity" evidence="1">
    <location>
        <begin position="170"/>
        <end position="188"/>
    </location>
</feature>
<evidence type="ECO:0000313" key="3">
    <source>
        <dbReference type="EMBL" id="KAK2624668.1"/>
    </source>
</evidence>
<keyword evidence="2" id="KW-0812">Transmembrane</keyword>
<reference evidence="3" key="1">
    <citation type="submission" date="2023-06" db="EMBL/GenBank/DDBJ databases">
        <title>Draft genome of Marssonina rosae.</title>
        <authorList>
            <person name="Cheng Q."/>
        </authorList>
    </citation>
    <scope>NUCLEOTIDE SEQUENCE</scope>
    <source>
        <strain evidence="3">R4</strain>
    </source>
</reference>
<dbReference type="EMBL" id="JAUBYV010000009">
    <property type="protein sequence ID" value="KAK2624668.1"/>
    <property type="molecule type" value="Genomic_DNA"/>
</dbReference>
<feature type="region of interest" description="Disordered" evidence="1">
    <location>
        <begin position="237"/>
        <end position="266"/>
    </location>
</feature>
<evidence type="ECO:0000313" key="4">
    <source>
        <dbReference type="Proteomes" id="UP001285354"/>
    </source>
</evidence>
<feature type="transmembrane region" description="Helical" evidence="2">
    <location>
        <begin position="13"/>
        <end position="34"/>
    </location>
</feature>
<sequence>MDEFGSTNLASKFAIILGSLVALAFLAGFIKLCFNKRRLTQHLKKTALEVDGKTDEEKLAGKQVGEGDLFGIRALEHGFFGGVSQTRSSSSTPLYALSPSTTVVDWERTGHLATSSASSSVLALPQCPAPPTNLGNKKQKPFLLGLQPSNAKGDNGGSKLDASTAGAKGGSYMPSSSYPLSPKSTSPTDISFEKGKSPVWISPLDLQLNRPSTLRSRPALYLPNLQFNGEIEETGVVLSSRPSRGSPTSVFPADDDNPRPSSRMNSGMKEFIGKPGRLDDLAPQMVTADPNNFPIPDTGNWNPTPRIRDTSEQSRQEISPSRFPKTICYDNKFPPSSSISIFQDSIVSHKRVSSIQPAHIREIPSDAQSLNQHDVVASSMYSNSSSILKCNNDSSMAQSRARQQGRSTSTTHKRYTSSISLARTLDSLRQHSRKLSSDSKRRSRGRDTTHYDANISKYTRAALVQGRAVDLDHPCESPLYNENAFQHSRDTSVSYSSSRKGSATRENE</sequence>
<feature type="compositionally biased region" description="Basic and acidic residues" evidence="1">
    <location>
        <begin position="435"/>
        <end position="450"/>
    </location>
</feature>
<organism evidence="3 4">
    <name type="scientific">Diplocarpon rosae</name>
    <dbReference type="NCBI Taxonomy" id="946125"/>
    <lineage>
        <taxon>Eukaryota</taxon>
        <taxon>Fungi</taxon>
        <taxon>Dikarya</taxon>
        <taxon>Ascomycota</taxon>
        <taxon>Pezizomycotina</taxon>
        <taxon>Leotiomycetes</taxon>
        <taxon>Helotiales</taxon>
        <taxon>Drepanopezizaceae</taxon>
        <taxon>Diplocarpon</taxon>
    </lineage>
</organism>
<feature type="compositionally biased region" description="Polar residues" evidence="1">
    <location>
        <begin position="389"/>
        <end position="421"/>
    </location>
</feature>
<feature type="compositionally biased region" description="Basic and acidic residues" evidence="1">
    <location>
        <begin position="306"/>
        <end position="315"/>
    </location>
</feature>
<keyword evidence="4" id="KW-1185">Reference proteome</keyword>
<feature type="region of interest" description="Disordered" evidence="1">
    <location>
        <begin position="389"/>
        <end position="453"/>
    </location>
</feature>
<keyword evidence="2" id="KW-1133">Transmembrane helix</keyword>
<comment type="caution">
    <text evidence="3">The sequence shown here is derived from an EMBL/GenBank/DDBJ whole genome shotgun (WGS) entry which is preliminary data.</text>
</comment>
<feature type="region of interest" description="Disordered" evidence="1">
    <location>
        <begin position="480"/>
        <end position="508"/>
    </location>
</feature>
<dbReference type="AlphaFoldDB" id="A0AAD9SU68"/>
<accession>A0AAD9SU68</accession>